<evidence type="ECO:0000259" key="2">
    <source>
        <dbReference type="Pfam" id="PF14292"/>
    </source>
</evidence>
<protein>
    <submittedName>
        <fullName evidence="3">SusE outer membrane protein</fullName>
    </submittedName>
</protein>
<sequence>MKNINKILIAFVALLAVSCTVDDVEERPVIEAATAPVLLTPKGDFSIVLSKATENDIATTLVWNDAAYTGLTTVVNYSIEVAKVGTKFATPAVVGTTTSRFKSITVSELNSALINGGFTPREENSVEIRIKSTVGGTGSVAQFSNAFTIKVTPYRTPLASSLWLVGAATPGGWSWDNDAETEFPLVLGKTDVYSVSLMLKNGEAFRIFLGNNFTSNGNWDASRNFPFYSTAGFTITPQLVNANDGDSNFRYTGPTAVRVLKIDSTAKTITLN</sequence>
<dbReference type="PROSITE" id="PS51257">
    <property type="entry name" value="PROKAR_LIPOPROTEIN"/>
    <property type="match status" value="1"/>
</dbReference>
<accession>A0A1M5FNB7</accession>
<proteinExistence type="predicted"/>
<dbReference type="Gene3D" id="2.60.40.3620">
    <property type="match status" value="1"/>
</dbReference>
<dbReference type="EMBL" id="FQWF01000001">
    <property type="protein sequence ID" value="SHF92995.1"/>
    <property type="molecule type" value="Genomic_DNA"/>
</dbReference>
<feature type="signal peptide" evidence="1">
    <location>
        <begin position="1"/>
        <end position="21"/>
    </location>
</feature>
<organism evidence="3 4">
    <name type="scientific">Flavobacterium micromati</name>
    <dbReference type="NCBI Taxonomy" id="229205"/>
    <lineage>
        <taxon>Bacteria</taxon>
        <taxon>Pseudomonadati</taxon>
        <taxon>Bacteroidota</taxon>
        <taxon>Flavobacteriia</taxon>
        <taxon>Flavobacteriales</taxon>
        <taxon>Flavobacteriaceae</taxon>
        <taxon>Flavobacterium</taxon>
    </lineage>
</organism>
<dbReference type="Proteomes" id="UP000184020">
    <property type="component" value="Unassembled WGS sequence"/>
</dbReference>
<keyword evidence="4" id="KW-1185">Reference proteome</keyword>
<feature type="domain" description="SusE outer membrane protein" evidence="2">
    <location>
        <begin position="25"/>
        <end position="131"/>
    </location>
</feature>
<name>A0A1M5FNB7_9FLAO</name>
<keyword evidence="1" id="KW-0732">Signal</keyword>
<feature type="chain" id="PRO_5013200363" evidence="1">
    <location>
        <begin position="22"/>
        <end position="272"/>
    </location>
</feature>
<dbReference type="STRING" id="229205.SAMN05444372_101214"/>
<dbReference type="InterPro" id="IPR025970">
    <property type="entry name" value="SusE"/>
</dbReference>
<dbReference type="OrthoDB" id="975117at2"/>
<dbReference type="Pfam" id="PF14292">
    <property type="entry name" value="SusE"/>
    <property type="match status" value="1"/>
</dbReference>
<evidence type="ECO:0000313" key="4">
    <source>
        <dbReference type="Proteomes" id="UP000184020"/>
    </source>
</evidence>
<evidence type="ECO:0000256" key="1">
    <source>
        <dbReference type="SAM" id="SignalP"/>
    </source>
</evidence>
<gene>
    <name evidence="3" type="ORF">SAMN05444372_101214</name>
</gene>
<dbReference type="RefSeq" id="WP_073016319.1">
    <property type="nucleotide sequence ID" value="NZ_FQWF01000001.1"/>
</dbReference>
<evidence type="ECO:0000313" key="3">
    <source>
        <dbReference type="EMBL" id="SHF92995.1"/>
    </source>
</evidence>
<reference evidence="4" key="1">
    <citation type="submission" date="2016-11" db="EMBL/GenBank/DDBJ databases">
        <authorList>
            <person name="Varghese N."/>
            <person name="Submissions S."/>
        </authorList>
    </citation>
    <scope>NUCLEOTIDE SEQUENCE [LARGE SCALE GENOMIC DNA]</scope>
    <source>
        <strain evidence="4">DSM 17659</strain>
    </source>
</reference>
<dbReference type="AlphaFoldDB" id="A0A1M5FNB7"/>